<dbReference type="InterPro" id="IPR001845">
    <property type="entry name" value="HTH_ArsR_DNA-bd_dom"/>
</dbReference>
<comment type="caution">
    <text evidence="5">The sequence shown here is derived from an EMBL/GenBank/DDBJ whole genome shotgun (WGS) entry which is preliminary data.</text>
</comment>
<dbReference type="SMART" id="SM00347">
    <property type="entry name" value="HTH_MARR"/>
    <property type="match status" value="1"/>
</dbReference>
<organism evidence="5 6">
    <name type="scientific">Pseudonocardia hierapolitana</name>
    <dbReference type="NCBI Taxonomy" id="1128676"/>
    <lineage>
        <taxon>Bacteria</taxon>
        <taxon>Bacillati</taxon>
        <taxon>Actinomycetota</taxon>
        <taxon>Actinomycetes</taxon>
        <taxon>Pseudonocardiales</taxon>
        <taxon>Pseudonocardiaceae</taxon>
        <taxon>Pseudonocardia</taxon>
    </lineage>
</organism>
<dbReference type="Pfam" id="PF01047">
    <property type="entry name" value="MarR"/>
    <property type="match status" value="1"/>
</dbReference>
<dbReference type="RefSeq" id="WP_147253609.1">
    <property type="nucleotide sequence ID" value="NZ_VIWU01000001.1"/>
</dbReference>
<evidence type="ECO:0000256" key="1">
    <source>
        <dbReference type="ARBA" id="ARBA00023015"/>
    </source>
</evidence>
<keyword evidence="2" id="KW-0238">DNA-binding</keyword>
<sequence length="144" mass="15649">MPGPPRGMPIGRRLASTAKEVSRAFGEALAAVGGSEHVWLILLALKTRENANQRALAAAVGIQGATLTHHLNAMEDAGLVTRRRDPRNRRIHVVELTPEGEAAFLRMRSAAVEFDERLRGDLSDDDLERVAAVLDQLRANVAPD</sequence>
<name>A0A561SH58_9PSEU</name>
<accession>A0A561SH58</accession>
<dbReference type="AlphaFoldDB" id="A0A561SH58"/>
<dbReference type="PANTHER" id="PTHR42756:SF1">
    <property type="entry name" value="TRANSCRIPTIONAL REPRESSOR OF EMRAB OPERON"/>
    <property type="match status" value="1"/>
</dbReference>
<protein>
    <submittedName>
        <fullName evidence="5">MarR family transcriptional regulator for hemolysin</fullName>
    </submittedName>
</protein>
<evidence type="ECO:0000256" key="3">
    <source>
        <dbReference type="ARBA" id="ARBA00023163"/>
    </source>
</evidence>
<keyword evidence="6" id="KW-1185">Reference proteome</keyword>
<dbReference type="PROSITE" id="PS50995">
    <property type="entry name" value="HTH_MARR_2"/>
    <property type="match status" value="1"/>
</dbReference>
<keyword evidence="3" id="KW-0804">Transcription</keyword>
<dbReference type="PRINTS" id="PR00598">
    <property type="entry name" value="HTHMARR"/>
</dbReference>
<evidence type="ECO:0000259" key="4">
    <source>
        <dbReference type="PROSITE" id="PS50995"/>
    </source>
</evidence>
<evidence type="ECO:0000313" key="6">
    <source>
        <dbReference type="Proteomes" id="UP000321261"/>
    </source>
</evidence>
<dbReference type="GO" id="GO:0003700">
    <property type="term" value="F:DNA-binding transcription factor activity"/>
    <property type="evidence" value="ECO:0007669"/>
    <property type="project" value="InterPro"/>
</dbReference>
<dbReference type="OrthoDB" id="4462574at2"/>
<dbReference type="SMART" id="SM00418">
    <property type="entry name" value="HTH_ARSR"/>
    <property type="match status" value="1"/>
</dbReference>
<feature type="domain" description="HTH marR-type" evidence="4">
    <location>
        <begin position="7"/>
        <end position="139"/>
    </location>
</feature>
<gene>
    <name evidence="5" type="ORF">FHX44_1178</name>
</gene>
<dbReference type="Gene3D" id="1.10.10.10">
    <property type="entry name" value="Winged helix-like DNA-binding domain superfamily/Winged helix DNA-binding domain"/>
    <property type="match status" value="1"/>
</dbReference>
<proteinExistence type="predicted"/>
<dbReference type="EMBL" id="VIWU01000001">
    <property type="protein sequence ID" value="TWF74199.1"/>
    <property type="molecule type" value="Genomic_DNA"/>
</dbReference>
<dbReference type="InterPro" id="IPR036388">
    <property type="entry name" value="WH-like_DNA-bd_sf"/>
</dbReference>
<evidence type="ECO:0000256" key="2">
    <source>
        <dbReference type="ARBA" id="ARBA00023125"/>
    </source>
</evidence>
<dbReference type="InterPro" id="IPR000835">
    <property type="entry name" value="HTH_MarR-typ"/>
</dbReference>
<dbReference type="Proteomes" id="UP000321261">
    <property type="component" value="Unassembled WGS sequence"/>
</dbReference>
<dbReference type="InterPro" id="IPR036390">
    <property type="entry name" value="WH_DNA-bd_sf"/>
</dbReference>
<keyword evidence="1" id="KW-0805">Transcription regulation</keyword>
<evidence type="ECO:0000313" key="5">
    <source>
        <dbReference type="EMBL" id="TWF74199.1"/>
    </source>
</evidence>
<dbReference type="GO" id="GO:0003677">
    <property type="term" value="F:DNA binding"/>
    <property type="evidence" value="ECO:0007669"/>
    <property type="project" value="UniProtKB-KW"/>
</dbReference>
<reference evidence="5 6" key="1">
    <citation type="submission" date="2019-06" db="EMBL/GenBank/DDBJ databases">
        <title>Sequencing the genomes of 1000 actinobacteria strains.</title>
        <authorList>
            <person name="Klenk H.-P."/>
        </authorList>
    </citation>
    <scope>NUCLEOTIDE SEQUENCE [LARGE SCALE GENOMIC DNA]</scope>
    <source>
        <strain evidence="5 6">DSM 45671</strain>
    </source>
</reference>
<dbReference type="SUPFAM" id="SSF46785">
    <property type="entry name" value="Winged helix' DNA-binding domain"/>
    <property type="match status" value="1"/>
</dbReference>
<dbReference type="PANTHER" id="PTHR42756">
    <property type="entry name" value="TRANSCRIPTIONAL REGULATOR, MARR"/>
    <property type="match status" value="1"/>
</dbReference>